<comment type="caution">
    <text evidence="1">The sequence shown here is derived from an EMBL/GenBank/DDBJ whole genome shotgun (WGS) entry which is preliminary data.</text>
</comment>
<keyword evidence="2" id="KW-1185">Reference proteome</keyword>
<gene>
    <name evidence="1" type="ORF">BDR25DRAFT_98176</name>
</gene>
<dbReference type="Proteomes" id="UP000799755">
    <property type="component" value="Unassembled WGS sequence"/>
</dbReference>
<reference evidence="1" key="1">
    <citation type="journal article" date="2020" name="Stud. Mycol.">
        <title>101 Dothideomycetes genomes: a test case for predicting lifestyles and emergence of pathogens.</title>
        <authorList>
            <person name="Haridas S."/>
            <person name="Albert R."/>
            <person name="Binder M."/>
            <person name="Bloem J."/>
            <person name="Labutti K."/>
            <person name="Salamov A."/>
            <person name="Andreopoulos B."/>
            <person name="Baker S."/>
            <person name="Barry K."/>
            <person name="Bills G."/>
            <person name="Bluhm B."/>
            <person name="Cannon C."/>
            <person name="Castanera R."/>
            <person name="Culley D."/>
            <person name="Daum C."/>
            <person name="Ezra D."/>
            <person name="Gonzalez J."/>
            <person name="Henrissat B."/>
            <person name="Kuo A."/>
            <person name="Liang C."/>
            <person name="Lipzen A."/>
            <person name="Lutzoni F."/>
            <person name="Magnuson J."/>
            <person name="Mondo S."/>
            <person name="Nolan M."/>
            <person name="Ohm R."/>
            <person name="Pangilinan J."/>
            <person name="Park H.-J."/>
            <person name="Ramirez L."/>
            <person name="Alfaro M."/>
            <person name="Sun H."/>
            <person name="Tritt A."/>
            <person name="Yoshinaga Y."/>
            <person name="Zwiers L.-H."/>
            <person name="Turgeon B."/>
            <person name="Goodwin S."/>
            <person name="Spatafora J."/>
            <person name="Crous P."/>
            <person name="Grigoriev I."/>
        </authorList>
    </citation>
    <scope>NUCLEOTIDE SEQUENCE</scope>
    <source>
        <strain evidence="1">ATCC 200398</strain>
    </source>
</reference>
<name>A0ACB6QBG3_9PLEO</name>
<organism evidence="1 2">
    <name type="scientific">Lindgomyces ingoldianus</name>
    <dbReference type="NCBI Taxonomy" id="673940"/>
    <lineage>
        <taxon>Eukaryota</taxon>
        <taxon>Fungi</taxon>
        <taxon>Dikarya</taxon>
        <taxon>Ascomycota</taxon>
        <taxon>Pezizomycotina</taxon>
        <taxon>Dothideomycetes</taxon>
        <taxon>Pleosporomycetidae</taxon>
        <taxon>Pleosporales</taxon>
        <taxon>Lindgomycetaceae</taxon>
        <taxon>Lindgomyces</taxon>
    </lineage>
</organism>
<sequence length="219" mass="24929">MGTNRTINVVLMGAGASSLDFFKKAEEKMEDLDIVTRVQYLPYTISSLGRSNHGVITIPMHHRSGSISRVSSLKTTFSLRIRKFIKLRYKIKHVEWDNRAGLWRFRIRDLNKDRVIEDSAEFFISVGGVLNNWKWPQKPGPHSFKSKLMHSVHYDEGYNLARKRMAVIGAGVAVSRLWLHSRSKLVNCITGLGHQSGSRLDLRSHGQISTAQTCHIVEM</sequence>
<dbReference type="EMBL" id="MU003538">
    <property type="protein sequence ID" value="KAF2464314.1"/>
    <property type="molecule type" value="Genomic_DNA"/>
</dbReference>
<evidence type="ECO:0000313" key="2">
    <source>
        <dbReference type="Proteomes" id="UP000799755"/>
    </source>
</evidence>
<evidence type="ECO:0000313" key="1">
    <source>
        <dbReference type="EMBL" id="KAF2464314.1"/>
    </source>
</evidence>
<protein>
    <submittedName>
        <fullName evidence="1">Uncharacterized protein</fullName>
    </submittedName>
</protein>
<accession>A0ACB6QBG3</accession>
<proteinExistence type="predicted"/>